<feature type="chain" id="PRO_5045947997" evidence="1">
    <location>
        <begin position="21"/>
        <end position="197"/>
    </location>
</feature>
<evidence type="ECO:0000256" key="1">
    <source>
        <dbReference type="SAM" id="SignalP"/>
    </source>
</evidence>
<evidence type="ECO:0000313" key="3">
    <source>
        <dbReference type="Proteomes" id="UP001303046"/>
    </source>
</evidence>
<keyword evidence="3" id="KW-1185">Reference proteome</keyword>
<reference evidence="2 3" key="1">
    <citation type="submission" date="2023-08" db="EMBL/GenBank/DDBJ databases">
        <title>A Necator americanus chromosomal reference genome.</title>
        <authorList>
            <person name="Ilik V."/>
            <person name="Petrzelkova K.J."/>
            <person name="Pardy F."/>
            <person name="Fuh T."/>
            <person name="Niatou-Singa F.S."/>
            <person name="Gouil Q."/>
            <person name="Baker L."/>
            <person name="Ritchie M.E."/>
            <person name="Jex A.R."/>
            <person name="Gazzola D."/>
            <person name="Li H."/>
            <person name="Toshio Fujiwara R."/>
            <person name="Zhan B."/>
            <person name="Aroian R.V."/>
            <person name="Pafco B."/>
            <person name="Schwarz E.M."/>
        </authorList>
    </citation>
    <scope>NUCLEOTIDE SEQUENCE [LARGE SCALE GENOMIC DNA]</scope>
    <source>
        <strain evidence="2 3">Aroian</strain>
        <tissue evidence="2">Whole animal</tissue>
    </source>
</reference>
<gene>
    <name evidence="2" type="primary">Necator_chrIII.g9432</name>
    <name evidence="2" type="ORF">RB195_008667</name>
</gene>
<organism evidence="2 3">
    <name type="scientific">Necator americanus</name>
    <name type="common">Human hookworm</name>
    <dbReference type="NCBI Taxonomy" id="51031"/>
    <lineage>
        <taxon>Eukaryota</taxon>
        <taxon>Metazoa</taxon>
        <taxon>Ecdysozoa</taxon>
        <taxon>Nematoda</taxon>
        <taxon>Chromadorea</taxon>
        <taxon>Rhabditida</taxon>
        <taxon>Rhabditina</taxon>
        <taxon>Rhabditomorpha</taxon>
        <taxon>Strongyloidea</taxon>
        <taxon>Ancylostomatidae</taxon>
        <taxon>Bunostominae</taxon>
        <taxon>Necator</taxon>
    </lineage>
</organism>
<dbReference type="EMBL" id="JAVFWL010000003">
    <property type="protein sequence ID" value="KAK6740340.1"/>
    <property type="molecule type" value="Genomic_DNA"/>
</dbReference>
<name>A0ABR1CSA6_NECAM</name>
<accession>A0ABR1CSA6</accession>
<protein>
    <submittedName>
        <fullName evidence="2">Uncharacterized protein</fullName>
    </submittedName>
</protein>
<evidence type="ECO:0000313" key="2">
    <source>
        <dbReference type="EMBL" id="KAK6740340.1"/>
    </source>
</evidence>
<sequence>MRSVYFIILIFAFNIKDCEADFLKWFVDSWNTVKKAVNGFKEAVIGLIPSSKFSPAIKQNIIEFHLDLMDILLKYTRDQLQLLIDDPRLMDCGPMIYVIRSRLGTKFSLDPCRKQLVEMSKYCSNYKSCHNRIDMSRKALDKCDKNFCGGLKSVQKNSPTSSSTCDFNADVYCLAIATHKRNLTESKLQKYLERIGK</sequence>
<keyword evidence="1" id="KW-0732">Signal</keyword>
<feature type="signal peptide" evidence="1">
    <location>
        <begin position="1"/>
        <end position="20"/>
    </location>
</feature>
<proteinExistence type="predicted"/>
<dbReference type="Proteomes" id="UP001303046">
    <property type="component" value="Unassembled WGS sequence"/>
</dbReference>
<comment type="caution">
    <text evidence="2">The sequence shown here is derived from an EMBL/GenBank/DDBJ whole genome shotgun (WGS) entry which is preliminary data.</text>
</comment>